<name>A0A9P9XDL3_9PEZI</name>
<dbReference type="EMBL" id="SDAQ01000048">
    <property type="protein sequence ID" value="KAI3548693.1"/>
    <property type="molecule type" value="Genomic_DNA"/>
</dbReference>
<reference evidence="3" key="1">
    <citation type="submission" date="2019-01" db="EMBL/GenBank/DDBJ databases">
        <title>Colletotrichum abscissum LGMF1257.</title>
        <authorList>
            <person name="Baroncelli R."/>
        </authorList>
    </citation>
    <scope>NUCLEOTIDE SEQUENCE</scope>
    <source>
        <strain evidence="3">Ca142</strain>
    </source>
</reference>
<evidence type="ECO:0000313" key="4">
    <source>
        <dbReference type="Proteomes" id="UP001056436"/>
    </source>
</evidence>
<proteinExistence type="predicted"/>
<accession>A0A9P9XDL3</accession>
<keyword evidence="1" id="KW-0175">Coiled coil</keyword>
<evidence type="ECO:0000256" key="1">
    <source>
        <dbReference type="SAM" id="Coils"/>
    </source>
</evidence>
<evidence type="ECO:0000313" key="3">
    <source>
        <dbReference type="EMBL" id="KAI3548693.1"/>
    </source>
</evidence>
<organism evidence="3 4">
    <name type="scientific">Colletotrichum abscissum</name>
    <dbReference type="NCBI Taxonomy" id="1671311"/>
    <lineage>
        <taxon>Eukaryota</taxon>
        <taxon>Fungi</taxon>
        <taxon>Dikarya</taxon>
        <taxon>Ascomycota</taxon>
        <taxon>Pezizomycotina</taxon>
        <taxon>Sordariomycetes</taxon>
        <taxon>Hypocreomycetidae</taxon>
        <taxon>Glomerellales</taxon>
        <taxon>Glomerellaceae</taxon>
        <taxon>Colletotrichum</taxon>
        <taxon>Colletotrichum acutatum species complex</taxon>
    </lineage>
</organism>
<sequence>MVVGLDDVMAIMGIISAAISATQALLEIIERYKLDQRLLATFRRSLAQVKHGARVSTNVLRRALDAALGRSHDGNLTSWIKKAIDIDKRRLALLQNTISAEKSGKNEAYVALEKETKALEAYAKGAKREIEAVEENKSTQSPVDLKGLFPTFGTMMLPTPIADRGGSRVFCSGAVICQQEVSRQIAYIQSEEIPGGKGWFVCKFCYVKISLPEKEKKEPLAKFSQPFIEELMMMLCRSHLVASSSDGYACYRCTDCYGSGSSRDFSNASDVLAHYSSEHPDTIIKHIEKATERKVPDLDDQLAEVETPLHPSQDEGEDVDQAGTAPCQDTQDADAPISKASQPAKHMAQDSPQRVSPRVSPQPVPPPQQAAPEPVAQNHGENGRVANSERSHVSSPSFRPRIDSPNVGNSVEPKRTGRRFQQDRPF</sequence>
<dbReference type="AlphaFoldDB" id="A0A9P9XDL3"/>
<feature type="region of interest" description="Disordered" evidence="2">
    <location>
        <begin position="309"/>
        <end position="426"/>
    </location>
</feature>
<feature type="coiled-coil region" evidence="1">
    <location>
        <begin position="109"/>
        <end position="136"/>
    </location>
</feature>
<comment type="caution">
    <text evidence="3">The sequence shown here is derived from an EMBL/GenBank/DDBJ whole genome shotgun (WGS) entry which is preliminary data.</text>
</comment>
<feature type="compositionally biased region" description="Basic and acidic residues" evidence="2">
    <location>
        <begin position="412"/>
        <end position="426"/>
    </location>
</feature>
<dbReference type="Proteomes" id="UP001056436">
    <property type="component" value="Unassembled WGS sequence"/>
</dbReference>
<feature type="compositionally biased region" description="Pro residues" evidence="2">
    <location>
        <begin position="360"/>
        <end position="369"/>
    </location>
</feature>
<evidence type="ECO:0000256" key="2">
    <source>
        <dbReference type="SAM" id="MobiDB-lite"/>
    </source>
</evidence>
<gene>
    <name evidence="3" type="ORF">CABS02_08223</name>
</gene>
<protein>
    <submittedName>
        <fullName evidence="3">Uncharacterized protein</fullName>
    </submittedName>
</protein>
<keyword evidence="4" id="KW-1185">Reference proteome</keyword>